<protein>
    <submittedName>
        <fullName evidence="2">Uncharacterized protein</fullName>
    </submittedName>
</protein>
<gene>
    <name evidence="2" type="ORF">AsAng_0046140</name>
</gene>
<proteinExistence type="predicted"/>
<accession>A0A915YIY6</accession>
<keyword evidence="1" id="KW-0472">Membrane</keyword>
<sequence length="294" mass="33700">MFQELIENEINLREFNMELFFVSILITLITVGLVFFIQWYYKGLYERSKNKFSDAEIFKMMAKANHFLTAQQLAAVSALDKKEARDRLAYLAMVGAIQRYQDSTGVNLVYHLKEELPEDDVLPISIQGLTDQQIVEAVLEYSDDYQITIAELAIVFGLEIKEAKKVLKRLKKSGLVGQLWKGWSLIYVIKKPLLESTPALKKGTFSEKMAIPSSKMSLKQEQVKLKIPDADVLNLAIEHKGRLTAALLCLKLQISMEEAQFKLEELYEQGAFIMDVNERDAIIEYHLRDKNLLA</sequence>
<dbReference type="EMBL" id="AP026867">
    <property type="protein sequence ID" value="BDS13852.1"/>
    <property type="molecule type" value="Genomic_DNA"/>
</dbReference>
<evidence type="ECO:0000313" key="2">
    <source>
        <dbReference type="EMBL" id="BDS13852.1"/>
    </source>
</evidence>
<name>A0A915YIY6_9BACT</name>
<dbReference type="KEGG" id="aup:AsAng_0046140"/>
<evidence type="ECO:0000256" key="1">
    <source>
        <dbReference type="SAM" id="Phobius"/>
    </source>
</evidence>
<keyword evidence="3" id="KW-1185">Reference proteome</keyword>
<keyword evidence="1" id="KW-1133">Transmembrane helix</keyword>
<reference evidence="2" key="1">
    <citation type="submission" date="2022-09" db="EMBL/GenBank/DDBJ databases">
        <title>Aureispira anguillicida sp. nov., isolated from Leptocephalus of Japanese eel Anguilla japonica.</title>
        <authorList>
            <person name="Yuasa K."/>
            <person name="Mekata T."/>
            <person name="Ikunari K."/>
        </authorList>
    </citation>
    <scope>NUCLEOTIDE SEQUENCE</scope>
    <source>
        <strain evidence="2">EL160426</strain>
    </source>
</reference>
<keyword evidence="1" id="KW-0812">Transmembrane</keyword>
<dbReference type="Proteomes" id="UP001060919">
    <property type="component" value="Chromosome"/>
</dbReference>
<organism evidence="2 3">
    <name type="scientific">Aureispira anguillae</name>
    <dbReference type="NCBI Taxonomy" id="2864201"/>
    <lineage>
        <taxon>Bacteria</taxon>
        <taxon>Pseudomonadati</taxon>
        <taxon>Bacteroidota</taxon>
        <taxon>Saprospiria</taxon>
        <taxon>Saprospirales</taxon>
        <taxon>Saprospiraceae</taxon>
        <taxon>Aureispira</taxon>
    </lineage>
</organism>
<feature type="transmembrane region" description="Helical" evidence="1">
    <location>
        <begin position="20"/>
        <end position="41"/>
    </location>
</feature>
<evidence type="ECO:0000313" key="3">
    <source>
        <dbReference type="Proteomes" id="UP001060919"/>
    </source>
</evidence>
<dbReference type="AlphaFoldDB" id="A0A915YIY6"/>